<feature type="binding site" evidence="4">
    <location>
        <position position="229"/>
    </location>
    <ligand>
        <name>FAD</name>
        <dbReference type="ChEBI" id="CHEBI:57692"/>
    </ligand>
</feature>
<evidence type="ECO:0000313" key="7">
    <source>
        <dbReference type="Proteomes" id="UP000523955"/>
    </source>
</evidence>
<evidence type="ECO:0000256" key="4">
    <source>
        <dbReference type="PIRSR" id="PIRSR601613-1"/>
    </source>
</evidence>
<evidence type="ECO:0000256" key="3">
    <source>
        <dbReference type="ARBA" id="ARBA00023002"/>
    </source>
</evidence>
<dbReference type="Proteomes" id="UP000523955">
    <property type="component" value="Unassembled WGS sequence"/>
</dbReference>
<gene>
    <name evidence="6" type="ORF">H5V45_09595</name>
</gene>
<organism evidence="6 7">
    <name type="scientific">Nocardioides luti</name>
    <dbReference type="NCBI Taxonomy" id="2761101"/>
    <lineage>
        <taxon>Bacteria</taxon>
        <taxon>Bacillati</taxon>
        <taxon>Actinomycetota</taxon>
        <taxon>Actinomycetes</taxon>
        <taxon>Propionibacteriales</taxon>
        <taxon>Nocardioidaceae</taxon>
        <taxon>Nocardioides</taxon>
    </lineage>
</organism>
<dbReference type="PANTHER" id="PTHR43563:SF1">
    <property type="entry name" value="AMINE OXIDASE [FLAVIN-CONTAINING] B"/>
    <property type="match status" value="1"/>
</dbReference>
<dbReference type="InterPro" id="IPR002937">
    <property type="entry name" value="Amino_oxidase"/>
</dbReference>
<evidence type="ECO:0000256" key="2">
    <source>
        <dbReference type="ARBA" id="ARBA00005995"/>
    </source>
</evidence>
<feature type="domain" description="Amine oxidase" evidence="5">
    <location>
        <begin position="15"/>
        <end position="428"/>
    </location>
</feature>
<reference evidence="6 7" key="1">
    <citation type="submission" date="2020-08" db="EMBL/GenBank/DDBJ databases">
        <authorList>
            <person name="Seo M.-J."/>
        </authorList>
    </citation>
    <scope>NUCLEOTIDE SEQUENCE [LARGE SCALE GENOMIC DNA]</scope>
    <source>
        <strain evidence="6 7">KIGAM211</strain>
    </source>
</reference>
<dbReference type="Gene3D" id="3.90.660.10">
    <property type="match status" value="1"/>
</dbReference>
<evidence type="ECO:0000256" key="1">
    <source>
        <dbReference type="ARBA" id="ARBA00001974"/>
    </source>
</evidence>
<dbReference type="EMBL" id="JACKXE010000001">
    <property type="protein sequence ID" value="MBB6627575.1"/>
    <property type="molecule type" value="Genomic_DNA"/>
</dbReference>
<dbReference type="InterPro" id="IPR050703">
    <property type="entry name" value="Flavin_MAO"/>
</dbReference>
<name>A0A7X0RHR1_9ACTN</name>
<comment type="similarity">
    <text evidence="2">Belongs to the flavin monoamine oxidase family.</text>
</comment>
<dbReference type="Gene3D" id="3.50.50.60">
    <property type="entry name" value="FAD/NAD(P)-binding domain"/>
    <property type="match status" value="2"/>
</dbReference>
<sequence length="433" mass="47184">MAEAEYDAIVIGAGFSGLVAARDLSEQGHTVLVLEGRDRLGGRTWYRNFSDTAKQVEMGGGWVSTRWMPTVELEAERYGVEFVDQTDSQHFVWATGGEKRAFSPIPPHEFGAATHAIHAIHEAMKLVPRGMVAEGEDYSALDVPVSEWPPFVELPLATKEFVHMWAAMYSGSSEDDVSLLHFLTMFGQFGDDIAGLHFGLAQRFAHGTKSLVDRIAGSIDGEIRLATPVRRIAQREDGSVTVETDDGSVSAQRVVCTVPINSLHRIEFSPELPPLAAGKVAKGTNSKSIKLWAQCRNVPNGFLGMGWKQGIEWTCGIYELEDGTTLLCNFAFDREQIDPTSRESVEKALRNFIPDVDVVAIDSHDWIGDEFADGTSMIIDPGWVSSGEYKAFAKPHGSVYFAGADHSMVWTGWIAGAIASGATVAEQVSASLT</sequence>
<dbReference type="Pfam" id="PF01593">
    <property type="entry name" value="Amino_oxidase"/>
    <property type="match status" value="1"/>
</dbReference>
<comment type="cofactor">
    <cofactor evidence="1">
        <name>FAD</name>
        <dbReference type="ChEBI" id="CHEBI:57692"/>
    </cofactor>
</comment>
<protein>
    <submittedName>
        <fullName evidence="6">FAD-dependent oxidoreductase</fullName>
    </submittedName>
</protein>
<accession>A0A7X0RHR1</accession>
<comment type="caution">
    <text evidence="6">The sequence shown here is derived from an EMBL/GenBank/DDBJ whole genome shotgun (WGS) entry which is preliminary data.</text>
</comment>
<feature type="binding site" evidence="4">
    <location>
        <position position="16"/>
    </location>
    <ligand>
        <name>FAD</name>
        <dbReference type="ChEBI" id="CHEBI:57692"/>
    </ligand>
</feature>
<proteinExistence type="inferred from homology"/>
<dbReference type="SUPFAM" id="SSF51905">
    <property type="entry name" value="FAD/NAD(P)-binding domain"/>
    <property type="match status" value="1"/>
</dbReference>
<dbReference type="GO" id="GO:0016491">
    <property type="term" value="F:oxidoreductase activity"/>
    <property type="evidence" value="ECO:0007669"/>
    <property type="project" value="UniProtKB-KW"/>
</dbReference>
<dbReference type="PANTHER" id="PTHR43563">
    <property type="entry name" value="AMINE OXIDASE"/>
    <property type="match status" value="1"/>
</dbReference>
<keyword evidence="3" id="KW-0560">Oxidoreductase</keyword>
<dbReference type="AlphaFoldDB" id="A0A7X0RHR1"/>
<keyword evidence="7" id="KW-1185">Reference proteome</keyword>
<dbReference type="RefSeq" id="WP_185252717.1">
    <property type="nucleotide sequence ID" value="NZ_JACKXE010000001.1"/>
</dbReference>
<feature type="binding site" evidence="4">
    <location>
        <position position="330"/>
    </location>
    <ligand>
        <name>substrate</name>
    </ligand>
</feature>
<dbReference type="PRINTS" id="PR00757">
    <property type="entry name" value="AMINEOXDASEF"/>
</dbReference>
<dbReference type="InterPro" id="IPR036188">
    <property type="entry name" value="FAD/NAD-bd_sf"/>
</dbReference>
<dbReference type="InterPro" id="IPR001613">
    <property type="entry name" value="Flavin_amine_oxidase"/>
</dbReference>
<evidence type="ECO:0000313" key="6">
    <source>
        <dbReference type="EMBL" id="MBB6627575.1"/>
    </source>
</evidence>
<evidence type="ECO:0000259" key="5">
    <source>
        <dbReference type="Pfam" id="PF01593"/>
    </source>
</evidence>